<name>A0A518G400_9BACT</name>
<gene>
    <name evidence="2" type="ORF">Q31a_16240</name>
</gene>
<evidence type="ECO:0000313" key="3">
    <source>
        <dbReference type="Proteomes" id="UP000318017"/>
    </source>
</evidence>
<dbReference type="KEGG" id="ahel:Q31a_16240"/>
<evidence type="ECO:0000313" key="2">
    <source>
        <dbReference type="EMBL" id="QDV23326.1"/>
    </source>
</evidence>
<proteinExistence type="predicted"/>
<dbReference type="EMBL" id="CP036298">
    <property type="protein sequence ID" value="QDV23326.1"/>
    <property type="molecule type" value="Genomic_DNA"/>
</dbReference>
<protein>
    <submittedName>
        <fullName evidence="2">Uncharacterized protein</fullName>
    </submittedName>
</protein>
<dbReference type="AlphaFoldDB" id="A0A518G400"/>
<evidence type="ECO:0000256" key="1">
    <source>
        <dbReference type="SAM" id="Phobius"/>
    </source>
</evidence>
<feature type="transmembrane region" description="Helical" evidence="1">
    <location>
        <begin position="95"/>
        <end position="115"/>
    </location>
</feature>
<keyword evidence="1" id="KW-1133">Transmembrane helix</keyword>
<accession>A0A518G400</accession>
<organism evidence="2 3">
    <name type="scientific">Aureliella helgolandensis</name>
    <dbReference type="NCBI Taxonomy" id="2527968"/>
    <lineage>
        <taxon>Bacteria</taxon>
        <taxon>Pseudomonadati</taxon>
        <taxon>Planctomycetota</taxon>
        <taxon>Planctomycetia</taxon>
        <taxon>Pirellulales</taxon>
        <taxon>Pirellulaceae</taxon>
        <taxon>Aureliella</taxon>
    </lineage>
</organism>
<keyword evidence="1" id="KW-0812">Transmembrane</keyword>
<dbReference type="Proteomes" id="UP000318017">
    <property type="component" value="Chromosome"/>
</dbReference>
<keyword evidence="3" id="KW-1185">Reference proteome</keyword>
<sequence length="123" mass="12872">MMRNPMQTKLIHLALLLVIGSITGWGPNLVSGSNALYAQAASTTGGSEDAAAVDYTGDLDMNFEVDEFEDFGSEDYDPGPEMISLDQAATAARNMGLIGAAVAGIPALIIGLILGRLSVRRKS</sequence>
<reference evidence="2 3" key="1">
    <citation type="submission" date="2019-02" db="EMBL/GenBank/DDBJ databases">
        <title>Deep-cultivation of Planctomycetes and their phenomic and genomic characterization uncovers novel biology.</title>
        <authorList>
            <person name="Wiegand S."/>
            <person name="Jogler M."/>
            <person name="Boedeker C."/>
            <person name="Pinto D."/>
            <person name="Vollmers J."/>
            <person name="Rivas-Marin E."/>
            <person name="Kohn T."/>
            <person name="Peeters S.H."/>
            <person name="Heuer A."/>
            <person name="Rast P."/>
            <person name="Oberbeckmann S."/>
            <person name="Bunk B."/>
            <person name="Jeske O."/>
            <person name="Meyerdierks A."/>
            <person name="Storesund J.E."/>
            <person name="Kallscheuer N."/>
            <person name="Luecker S."/>
            <person name="Lage O.M."/>
            <person name="Pohl T."/>
            <person name="Merkel B.J."/>
            <person name="Hornburger P."/>
            <person name="Mueller R.-W."/>
            <person name="Bruemmer F."/>
            <person name="Labrenz M."/>
            <person name="Spormann A.M."/>
            <person name="Op den Camp H."/>
            <person name="Overmann J."/>
            <person name="Amann R."/>
            <person name="Jetten M.S.M."/>
            <person name="Mascher T."/>
            <person name="Medema M.H."/>
            <person name="Devos D.P."/>
            <person name="Kaster A.-K."/>
            <person name="Ovreas L."/>
            <person name="Rohde M."/>
            <person name="Galperin M.Y."/>
            <person name="Jogler C."/>
        </authorList>
    </citation>
    <scope>NUCLEOTIDE SEQUENCE [LARGE SCALE GENOMIC DNA]</scope>
    <source>
        <strain evidence="2 3">Q31a</strain>
    </source>
</reference>
<keyword evidence="1" id="KW-0472">Membrane</keyword>